<keyword evidence="3" id="KW-1185">Reference proteome</keyword>
<dbReference type="Pfam" id="PF00462">
    <property type="entry name" value="Glutaredoxin"/>
    <property type="match status" value="1"/>
</dbReference>
<reference evidence="2 3" key="1">
    <citation type="submission" date="2017-03" db="EMBL/GenBank/DDBJ databases">
        <title>Genome sequence of Clostridium thermoalcaliphilum DSM 7309.</title>
        <authorList>
            <person name="Poehlein A."/>
            <person name="Daniel R."/>
        </authorList>
    </citation>
    <scope>NUCLEOTIDE SEQUENCE [LARGE SCALE GENOMIC DNA]</scope>
    <source>
        <strain evidence="2 3">DSM 7309</strain>
    </source>
</reference>
<dbReference type="PANTHER" id="PTHR34386:SF1">
    <property type="entry name" value="GLUTAREDOXIN-LIKE PROTEIN NRDH"/>
    <property type="match status" value="1"/>
</dbReference>
<dbReference type="InterPro" id="IPR002109">
    <property type="entry name" value="Glutaredoxin"/>
</dbReference>
<proteinExistence type="predicted"/>
<dbReference type="Gene3D" id="3.40.30.10">
    <property type="entry name" value="Glutaredoxin"/>
    <property type="match status" value="1"/>
</dbReference>
<dbReference type="AlphaFoldDB" id="A0A1V4I4A1"/>
<dbReference type="STRING" id="29349.CLOTH_19940"/>
<dbReference type="SUPFAM" id="SSF52833">
    <property type="entry name" value="Thioredoxin-like"/>
    <property type="match status" value="1"/>
</dbReference>
<protein>
    <submittedName>
        <fullName evidence="2">Glutaredoxin-3</fullName>
    </submittedName>
</protein>
<dbReference type="EMBL" id="MZGW01000013">
    <property type="protein sequence ID" value="OPJ54704.1"/>
    <property type="molecule type" value="Genomic_DNA"/>
</dbReference>
<dbReference type="GO" id="GO:0009055">
    <property type="term" value="F:electron transfer activity"/>
    <property type="evidence" value="ECO:0007669"/>
    <property type="project" value="TreeGrafter"/>
</dbReference>
<evidence type="ECO:0000313" key="2">
    <source>
        <dbReference type="EMBL" id="OPJ54704.1"/>
    </source>
</evidence>
<dbReference type="CDD" id="cd02976">
    <property type="entry name" value="NrdH"/>
    <property type="match status" value="1"/>
</dbReference>
<dbReference type="InterPro" id="IPR036249">
    <property type="entry name" value="Thioredoxin-like_sf"/>
</dbReference>
<evidence type="ECO:0000259" key="1">
    <source>
        <dbReference type="Pfam" id="PF00462"/>
    </source>
</evidence>
<accession>A0A1V4I4A1</accession>
<dbReference type="RefSeq" id="WP_079413617.1">
    <property type="nucleotide sequence ID" value="NZ_MZGW01000013.1"/>
</dbReference>
<dbReference type="InterPro" id="IPR051548">
    <property type="entry name" value="Grx-like_ET"/>
</dbReference>
<organism evidence="2 3">
    <name type="scientific">Alkalithermobacter paradoxus</name>
    <dbReference type="NCBI Taxonomy" id="29349"/>
    <lineage>
        <taxon>Bacteria</taxon>
        <taxon>Bacillati</taxon>
        <taxon>Bacillota</taxon>
        <taxon>Clostridia</taxon>
        <taxon>Peptostreptococcales</taxon>
        <taxon>Tepidibacteraceae</taxon>
        <taxon>Alkalithermobacter</taxon>
    </lineage>
</organism>
<dbReference type="Proteomes" id="UP000190140">
    <property type="component" value="Unassembled WGS sequence"/>
</dbReference>
<feature type="domain" description="Glutaredoxin" evidence="1">
    <location>
        <begin position="4"/>
        <end position="61"/>
    </location>
</feature>
<sequence>MAKIEIFTSNTCGYCHTAKEYFDEKKIEYVEHNISEDSTARKKLMSMGYMSVPVIVIEGEEVLGFDKNRIEELLSL</sequence>
<evidence type="ECO:0000313" key="3">
    <source>
        <dbReference type="Proteomes" id="UP000190140"/>
    </source>
</evidence>
<dbReference type="OrthoDB" id="9795531at2"/>
<dbReference type="PROSITE" id="PS51354">
    <property type="entry name" value="GLUTAREDOXIN_2"/>
    <property type="match status" value="1"/>
</dbReference>
<gene>
    <name evidence="2" type="primary">grxC</name>
    <name evidence="2" type="ORF">CLOTH_19940</name>
</gene>
<name>A0A1V4I4A1_9FIRM</name>
<dbReference type="GO" id="GO:0045454">
    <property type="term" value="P:cell redox homeostasis"/>
    <property type="evidence" value="ECO:0007669"/>
    <property type="project" value="TreeGrafter"/>
</dbReference>
<comment type="caution">
    <text evidence="2">The sequence shown here is derived from an EMBL/GenBank/DDBJ whole genome shotgun (WGS) entry which is preliminary data.</text>
</comment>
<dbReference type="PANTHER" id="PTHR34386">
    <property type="entry name" value="GLUTAREDOXIN"/>
    <property type="match status" value="1"/>
</dbReference>